<dbReference type="PATRIC" id="fig|1391653.3.peg.87"/>
<dbReference type="SUPFAM" id="SSF52518">
    <property type="entry name" value="Thiamin diphosphate-binding fold (THDP-binding)"/>
    <property type="match status" value="1"/>
</dbReference>
<keyword evidence="5" id="KW-1185">Reference proteome</keyword>
<feature type="domain" description="Pyruvate flavodoxin/ferredoxin oxidoreductase pyrimidine binding" evidence="3">
    <location>
        <begin position="266"/>
        <end position="473"/>
    </location>
</feature>
<dbReference type="FunFam" id="3.40.50.970:FF:000022">
    <property type="entry name" value="2-oxoglutarate ferredoxin oxidoreductase alpha subunit"/>
    <property type="match status" value="1"/>
</dbReference>
<name>A0A0K1P9B7_9BACT</name>
<evidence type="ECO:0000313" key="4">
    <source>
        <dbReference type="EMBL" id="AKU89694.1"/>
    </source>
</evidence>
<evidence type="ECO:0000259" key="3">
    <source>
        <dbReference type="Pfam" id="PF01855"/>
    </source>
</evidence>
<dbReference type="Proteomes" id="UP000055590">
    <property type="component" value="Chromosome"/>
</dbReference>
<dbReference type="CDD" id="cd07034">
    <property type="entry name" value="TPP_PYR_PFOR_IOR-alpha_like"/>
    <property type="match status" value="1"/>
</dbReference>
<dbReference type="InterPro" id="IPR050722">
    <property type="entry name" value="Pyruvate:ferred/Flavod_OxRd"/>
</dbReference>
<gene>
    <name evidence="4" type="ORF">AKJ08_0081</name>
</gene>
<evidence type="ECO:0000313" key="5">
    <source>
        <dbReference type="Proteomes" id="UP000055590"/>
    </source>
</evidence>
<dbReference type="PANTHER" id="PTHR32154:SF20">
    <property type="entry name" value="2-OXOGLUTARATE OXIDOREDUCTASE SUBUNIT KORA"/>
    <property type="match status" value="1"/>
</dbReference>
<evidence type="ECO:0000259" key="2">
    <source>
        <dbReference type="Pfam" id="PF01558"/>
    </source>
</evidence>
<sequence>MGIPPPDSSTKPSRVLDTVTIRFCGDSGDGMQLSGGEFSRASAFAGNDLRTFPDFPAEIRAPAGTLAGVSGFQIQFSSQPVYTPGDRPDVLVAMNPAALRSNLADLRPGGTLIVNTGAFVAGNLAKAGYLANPIEDGSLDAFVVHGVDISKLTEAALHGSGLSTKEIARSKNMFALGLMLWLYQRPTEPILRHLQQRFAKKPEILAANEKVLLAGHAFGETAELFAGTYVVPPARIAPGRYRNVSGNQALAMGLIAAAKLSGLKGFLGSYPITPASDILHELSRHKNFGFTTFQAEDEIAAVSSAIGAAFGGNLGITTSSGPGIALKQEAINLAVMAELPLLVIDVQRGGPSTGLPTKTEQADLLQVLFGRNGESPLPVIAPATPSECFNAALEAVRIAVRYMTPVILLSDGSLANGQEPWKIPEIADLKPIDAPKRTKAEGFLPYERDNTTLARSWVAPGTPGLEHRIGGLEKDFLTGSVSYDPENHEKMVRVRAEKVRRVAQDYAPLEVEGPPDGRLLVVGWGSTYGAIRAAAAQLRSRGLPVSHVHLRNLNPLPMDLGGILQRFEKVVVPELNLGQLSIILRARYLVDAVGINAVKGKPLQVGDLAARIEEALS</sequence>
<dbReference type="Pfam" id="PF01855">
    <property type="entry name" value="POR_N"/>
    <property type="match status" value="1"/>
</dbReference>
<dbReference type="SUPFAM" id="SSF52922">
    <property type="entry name" value="TK C-terminal domain-like"/>
    <property type="match status" value="1"/>
</dbReference>
<keyword evidence="1" id="KW-0560">Oxidoreductase</keyword>
<proteinExistence type="predicted"/>
<reference evidence="4 5" key="1">
    <citation type="submission" date="2015-08" db="EMBL/GenBank/DDBJ databases">
        <authorList>
            <person name="Babu N.S."/>
            <person name="Beckwith C.J."/>
            <person name="Beseler K.G."/>
            <person name="Brison A."/>
            <person name="Carone J.V."/>
            <person name="Caskin T.P."/>
            <person name="Diamond M."/>
            <person name="Durham M.E."/>
            <person name="Foxe J.M."/>
            <person name="Go M."/>
            <person name="Henderson B.A."/>
            <person name="Jones I.B."/>
            <person name="McGettigan J.A."/>
            <person name="Micheletti S.J."/>
            <person name="Nasrallah M.E."/>
            <person name="Ortiz D."/>
            <person name="Piller C.R."/>
            <person name="Privatt S.R."/>
            <person name="Schneider S.L."/>
            <person name="Sharp S."/>
            <person name="Smith T.C."/>
            <person name="Stanton J.D."/>
            <person name="Ullery H.E."/>
            <person name="Wilson R.J."/>
            <person name="Serrano M.G."/>
            <person name="Buck G."/>
            <person name="Lee V."/>
            <person name="Wang Y."/>
            <person name="Carvalho R."/>
            <person name="Voegtly L."/>
            <person name="Shi R."/>
            <person name="Duckworth R."/>
            <person name="Johnson A."/>
            <person name="Loviza R."/>
            <person name="Walstead R."/>
            <person name="Shah Z."/>
            <person name="Kiflezghi M."/>
            <person name="Wade K."/>
            <person name="Ball S.L."/>
            <person name="Bradley K.W."/>
            <person name="Asai D.J."/>
            <person name="Bowman C.A."/>
            <person name="Russell D.A."/>
            <person name="Pope W.H."/>
            <person name="Jacobs-Sera D."/>
            <person name="Hendrix R.W."/>
            <person name="Hatfull G.F."/>
        </authorList>
    </citation>
    <scope>NUCLEOTIDE SEQUENCE [LARGE SCALE GENOMIC DNA]</scope>
    <source>
        <strain evidence="4 5">DSM 27710</strain>
    </source>
</reference>
<dbReference type="EMBL" id="CP012332">
    <property type="protein sequence ID" value="AKU89694.1"/>
    <property type="molecule type" value="Genomic_DNA"/>
</dbReference>
<dbReference type="GO" id="GO:0006979">
    <property type="term" value="P:response to oxidative stress"/>
    <property type="evidence" value="ECO:0007669"/>
    <property type="project" value="TreeGrafter"/>
</dbReference>
<dbReference type="NCBIfam" id="TIGR03710">
    <property type="entry name" value="OAFO_sf"/>
    <property type="match status" value="1"/>
</dbReference>
<dbReference type="InterPro" id="IPR009014">
    <property type="entry name" value="Transketo_C/PFOR_II"/>
</dbReference>
<dbReference type="PANTHER" id="PTHR32154">
    <property type="entry name" value="PYRUVATE-FLAVODOXIN OXIDOREDUCTASE-RELATED"/>
    <property type="match status" value="1"/>
</dbReference>
<dbReference type="InterPro" id="IPR002869">
    <property type="entry name" value="Pyrv_flavodox_OxRed_cen"/>
</dbReference>
<dbReference type="InterPro" id="IPR029061">
    <property type="entry name" value="THDP-binding"/>
</dbReference>
<dbReference type="InterPro" id="IPR019752">
    <property type="entry name" value="Pyrv/ketoisovalerate_OxRed_cat"/>
</dbReference>
<dbReference type="OrthoDB" id="9794954at2"/>
<protein>
    <submittedName>
        <fullName evidence="4">2-oxoglutarate oxidoreductase, alpha subunit</fullName>
    </submittedName>
</protein>
<dbReference type="STRING" id="1391653.AKJ08_0081"/>
<dbReference type="KEGG" id="vin:AKJ08_0081"/>
<dbReference type="Pfam" id="PF01558">
    <property type="entry name" value="POR"/>
    <property type="match status" value="1"/>
</dbReference>
<dbReference type="SUPFAM" id="SSF53323">
    <property type="entry name" value="Pyruvate-ferredoxin oxidoreductase, PFOR, domain III"/>
    <property type="match status" value="1"/>
</dbReference>
<dbReference type="AlphaFoldDB" id="A0A0K1P9B7"/>
<accession>A0A0K1P9B7</accession>
<dbReference type="Gene3D" id="3.40.920.10">
    <property type="entry name" value="Pyruvate-ferredoxin oxidoreductase, PFOR, domain III"/>
    <property type="match status" value="1"/>
</dbReference>
<dbReference type="RefSeq" id="WP_050724253.1">
    <property type="nucleotide sequence ID" value="NZ_CP012332.1"/>
</dbReference>
<dbReference type="InterPro" id="IPR022367">
    <property type="entry name" value="2-oxoacid/accept_OxRdtase_asu"/>
</dbReference>
<dbReference type="InterPro" id="IPR002880">
    <property type="entry name" value="Pyrv_Fd/Flavodoxin_OxRdtase_N"/>
</dbReference>
<evidence type="ECO:0000256" key="1">
    <source>
        <dbReference type="ARBA" id="ARBA00023002"/>
    </source>
</evidence>
<organism evidence="4 5">
    <name type="scientific">Vulgatibacter incomptus</name>
    <dbReference type="NCBI Taxonomy" id="1391653"/>
    <lineage>
        <taxon>Bacteria</taxon>
        <taxon>Pseudomonadati</taxon>
        <taxon>Myxococcota</taxon>
        <taxon>Myxococcia</taxon>
        <taxon>Myxococcales</taxon>
        <taxon>Cystobacterineae</taxon>
        <taxon>Vulgatibacteraceae</taxon>
        <taxon>Vulgatibacter</taxon>
    </lineage>
</organism>
<dbReference type="Gene3D" id="3.40.50.920">
    <property type="match status" value="1"/>
</dbReference>
<feature type="domain" description="Pyruvate/ketoisovalerate oxidoreductase catalytic" evidence="2">
    <location>
        <begin position="28"/>
        <end position="216"/>
    </location>
</feature>
<dbReference type="Gene3D" id="3.40.50.970">
    <property type="match status" value="1"/>
</dbReference>
<dbReference type="GO" id="GO:0016903">
    <property type="term" value="F:oxidoreductase activity, acting on the aldehyde or oxo group of donors"/>
    <property type="evidence" value="ECO:0007669"/>
    <property type="project" value="InterPro"/>
</dbReference>